<gene>
    <name evidence="2" type="ORF">HMPREF0658_1513</name>
</gene>
<evidence type="ECO:0000313" key="2">
    <source>
        <dbReference type="EMBL" id="EFM01394.1"/>
    </source>
</evidence>
<evidence type="ECO:0000313" key="3">
    <source>
        <dbReference type="Proteomes" id="UP000004394"/>
    </source>
</evidence>
<organism evidence="2 3">
    <name type="scientific">Hoylesella marshii DSM 16973 = JCM 13450</name>
    <dbReference type="NCBI Taxonomy" id="862515"/>
    <lineage>
        <taxon>Bacteria</taxon>
        <taxon>Pseudomonadati</taxon>
        <taxon>Bacteroidota</taxon>
        <taxon>Bacteroidia</taxon>
        <taxon>Bacteroidales</taxon>
        <taxon>Prevotellaceae</taxon>
        <taxon>Hoylesella</taxon>
    </lineage>
</organism>
<protein>
    <submittedName>
        <fullName evidence="2">Uncharacterized protein</fullName>
    </submittedName>
</protein>
<keyword evidence="3" id="KW-1185">Reference proteome</keyword>
<feature type="compositionally biased region" description="Basic and acidic residues" evidence="1">
    <location>
        <begin position="21"/>
        <end position="32"/>
    </location>
</feature>
<name>E0NTL1_9BACT</name>
<dbReference type="STRING" id="862515.HMPREF0658_1513"/>
<dbReference type="HOGENOM" id="CLU_2651420_0_0_10"/>
<accession>E0NTL1</accession>
<comment type="caution">
    <text evidence="2">The sequence shown here is derived from an EMBL/GenBank/DDBJ whole genome shotgun (WGS) entry which is preliminary data.</text>
</comment>
<dbReference type="AlphaFoldDB" id="E0NTL1"/>
<dbReference type="Proteomes" id="UP000004394">
    <property type="component" value="Unassembled WGS sequence"/>
</dbReference>
<evidence type="ECO:0000256" key="1">
    <source>
        <dbReference type="SAM" id="MobiDB-lite"/>
    </source>
</evidence>
<feature type="region of interest" description="Disordered" evidence="1">
    <location>
        <begin position="21"/>
        <end position="41"/>
    </location>
</feature>
<dbReference type="EMBL" id="AEEI01000050">
    <property type="protein sequence ID" value="EFM01394.1"/>
    <property type="molecule type" value="Genomic_DNA"/>
</dbReference>
<proteinExistence type="predicted"/>
<sequence>MFEECKNRKKTLVVTICNEKKQERERQESGERRAHKTLWHQAKTVMRPHIFHFNTQIREKRFLSNSPKRATNLRQG</sequence>
<reference evidence="2" key="1">
    <citation type="submission" date="2010-07" db="EMBL/GenBank/DDBJ databases">
        <authorList>
            <person name="Muzny D."/>
            <person name="Qin X."/>
            <person name="Deng J."/>
            <person name="Jiang H."/>
            <person name="Liu Y."/>
            <person name="Qu J."/>
            <person name="Song X.-Z."/>
            <person name="Zhang L."/>
            <person name="Thornton R."/>
            <person name="Coyle M."/>
            <person name="Francisco L."/>
            <person name="Jackson L."/>
            <person name="Javaid M."/>
            <person name="Korchina V."/>
            <person name="Kovar C."/>
            <person name="Mata R."/>
            <person name="Mathew T."/>
            <person name="Ngo R."/>
            <person name="Nguyen L."/>
            <person name="Nguyen N."/>
            <person name="Okwuonu G."/>
            <person name="Ongeri F."/>
            <person name="Pham C."/>
            <person name="Simmons D."/>
            <person name="Wilczek-Boney K."/>
            <person name="Hale W."/>
            <person name="Jakkamsetti A."/>
            <person name="Pham P."/>
            <person name="Ruth R."/>
            <person name="San Lucas F."/>
            <person name="Warren J."/>
            <person name="Zhang J."/>
            <person name="Zhao Z."/>
            <person name="Zhou C."/>
            <person name="Zhu D."/>
            <person name="Lee S."/>
            <person name="Bess C."/>
            <person name="Blankenburg K."/>
            <person name="Forbes L."/>
            <person name="Fu Q."/>
            <person name="Gubbala S."/>
            <person name="Hirani K."/>
            <person name="Jayaseelan J.C."/>
            <person name="Lara F."/>
            <person name="Munidasa M."/>
            <person name="Palculict T."/>
            <person name="Patil S."/>
            <person name="Pu L.-L."/>
            <person name="Saada N."/>
            <person name="Tang L."/>
            <person name="Weissenberger G."/>
            <person name="Zhu Y."/>
            <person name="Hemphill L."/>
            <person name="Shang Y."/>
            <person name="Youmans B."/>
            <person name="Ayvaz T."/>
            <person name="Ross M."/>
            <person name="Santibanez J."/>
            <person name="Aqrawi P."/>
            <person name="Gross S."/>
            <person name="Joshi V."/>
            <person name="Fowler G."/>
            <person name="Nazareth L."/>
            <person name="Reid J."/>
            <person name="Worley K."/>
            <person name="Petrosino J."/>
            <person name="Highlander S."/>
            <person name="Gibbs R."/>
        </authorList>
    </citation>
    <scope>NUCLEOTIDE SEQUENCE [LARGE SCALE GENOMIC DNA]</scope>
    <source>
        <strain evidence="2">DSM 16973</strain>
    </source>
</reference>
<dbReference type="BioCyc" id="PMAR862515-HMP:GMOO-1536-MONOMER"/>